<evidence type="ECO:0000313" key="9">
    <source>
        <dbReference type="EMBL" id="KIP20343.1"/>
    </source>
</evidence>
<dbReference type="PRINTS" id="PR01036">
    <property type="entry name" value="TCRTETB"/>
</dbReference>
<keyword evidence="5 7" id="KW-1133">Transmembrane helix</keyword>
<dbReference type="GO" id="GO:0022857">
    <property type="term" value="F:transmembrane transporter activity"/>
    <property type="evidence" value="ECO:0007669"/>
    <property type="project" value="InterPro"/>
</dbReference>
<feature type="transmembrane region" description="Helical" evidence="7">
    <location>
        <begin position="465"/>
        <end position="486"/>
    </location>
</feature>
<evidence type="ECO:0000259" key="8">
    <source>
        <dbReference type="PROSITE" id="PS50850"/>
    </source>
</evidence>
<keyword evidence="4 7" id="KW-0812">Transmembrane</keyword>
<evidence type="ECO:0000256" key="3">
    <source>
        <dbReference type="ARBA" id="ARBA00022475"/>
    </source>
</evidence>
<feature type="transmembrane region" description="Helical" evidence="7">
    <location>
        <begin position="76"/>
        <end position="98"/>
    </location>
</feature>
<dbReference type="Proteomes" id="UP000032047">
    <property type="component" value="Unassembled WGS sequence"/>
</dbReference>
<feature type="transmembrane region" description="Helical" evidence="7">
    <location>
        <begin position="104"/>
        <end position="125"/>
    </location>
</feature>
<comment type="subcellular location">
    <subcellularLocation>
        <location evidence="1">Cell membrane</location>
        <topology evidence="1">Multi-pass membrane protein</topology>
    </subcellularLocation>
</comment>
<gene>
    <name evidence="9" type="ORF">JV16_02488</name>
</gene>
<protein>
    <submittedName>
        <fullName evidence="9">Multidrug-efflux transporter 3</fullName>
    </submittedName>
</protein>
<dbReference type="Pfam" id="PF07690">
    <property type="entry name" value="MFS_1"/>
    <property type="match status" value="1"/>
</dbReference>
<feature type="transmembrane region" description="Helical" evidence="7">
    <location>
        <begin position="300"/>
        <end position="318"/>
    </location>
</feature>
<evidence type="ECO:0000256" key="4">
    <source>
        <dbReference type="ARBA" id="ARBA00022692"/>
    </source>
</evidence>
<feature type="transmembrane region" description="Helical" evidence="7">
    <location>
        <begin position="137"/>
        <end position="156"/>
    </location>
</feature>
<dbReference type="InterPro" id="IPR011701">
    <property type="entry name" value="MFS"/>
</dbReference>
<comment type="caution">
    <text evidence="9">The sequence shown here is derived from an EMBL/GenBank/DDBJ whole genome shotgun (WGS) entry which is preliminary data.</text>
</comment>
<keyword evidence="3" id="KW-1003">Cell membrane</keyword>
<feature type="transmembrane region" description="Helical" evidence="7">
    <location>
        <begin position="162"/>
        <end position="183"/>
    </location>
</feature>
<dbReference type="FunFam" id="1.20.1720.10:FF:000004">
    <property type="entry name" value="EmrB/QacA family drug resistance transporter"/>
    <property type="match status" value="1"/>
</dbReference>
<dbReference type="GO" id="GO:0005886">
    <property type="term" value="C:plasma membrane"/>
    <property type="evidence" value="ECO:0007669"/>
    <property type="project" value="UniProtKB-SubCell"/>
</dbReference>
<dbReference type="SUPFAM" id="SSF103473">
    <property type="entry name" value="MFS general substrate transporter"/>
    <property type="match status" value="1"/>
</dbReference>
<feature type="transmembrane region" description="Helical" evidence="7">
    <location>
        <begin position="195"/>
        <end position="214"/>
    </location>
</feature>
<dbReference type="AlphaFoldDB" id="A0A0D0HR85"/>
<organism evidence="9 10">
    <name type="scientific">Anoxybacillus ayderensis</name>
    <dbReference type="NCBI Taxonomy" id="265546"/>
    <lineage>
        <taxon>Bacteria</taxon>
        <taxon>Bacillati</taxon>
        <taxon>Bacillota</taxon>
        <taxon>Bacilli</taxon>
        <taxon>Bacillales</taxon>
        <taxon>Anoxybacillaceae</taxon>
        <taxon>Anoxybacillus</taxon>
    </lineage>
</organism>
<dbReference type="RefSeq" id="WP_042536078.1">
    <property type="nucleotide sequence ID" value="NZ_JXTG01000018.1"/>
</dbReference>
<evidence type="ECO:0000256" key="6">
    <source>
        <dbReference type="ARBA" id="ARBA00023136"/>
    </source>
</evidence>
<dbReference type="Gene3D" id="1.20.1720.10">
    <property type="entry name" value="Multidrug resistance protein D"/>
    <property type="match status" value="1"/>
</dbReference>
<dbReference type="InterPro" id="IPR004638">
    <property type="entry name" value="EmrB-like"/>
</dbReference>
<reference evidence="9 10" key="1">
    <citation type="submission" date="2015-01" db="EMBL/GenBank/DDBJ databases">
        <title>Genome sequence of Anoxybacillus ayderensis strain AB04.</title>
        <authorList>
            <person name="Belduz A.O."/>
            <person name="Canakci S."/>
            <person name="Chan K.-G."/>
            <person name="Kahar U.M."/>
            <person name="Yaakob A.S."/>
            <person name="Chan C.S."/>
            <person name="Goh K.M."/>
        </authorList>
    </citation>
    <scope>NUCLEOTIDE SEQUENCE [LARGE SCALE GENOMIC DNA]</scope>
    <source>
        <strain evidence="9 10">AB04</strain>
    </source>
</reference>
<keyword evidence="2" id="KW-0813">Transport</keyword>
<dbReference type="PROSITE" id="PS50850">
    <property type="entry name" value="MFS"/>
    <property type="match status" value="1"/>
</dbReference>
<feature type="transmembrane region" description="Helical" evidence="7">
    <location>
        <begin position="355"/>
        <end position="375"/>
    </location>
</feature>
<name>A0A0D0HR85_9BACL</name>
<dbReference type="InterPro" id="IPR036259">
    <property type="entry name" value="MFS_trans_sf"/>
</dbReference>
<evidence type="ECO:0000256" key="1">
    <source>
        <dbReference type="ARBA" id="ARBA00004651"/>
    </source>
</evidence>
<sequence length="500" mass="54672">MVDQTRHVSFIVTGLLLAILMAAMDNTIVATAIGTIVADLGGVDQFVWVTSAYMVTVMAGMPIFGKLSDMYGRKRFFLFGLIVFLIGSALCGLAQSIVQLSIFRAIQGIGGGALMPIAFTIVFDVFPPEKRGKMTGLLGAVFGMSSVLGPLLGAYITDYLSWHWVFYVNVPIGLLSIFFIVRYYKETTPHTKQTIDWFGALTLIVTVVSLMFALELGGKKYDWNSFTIISLFMISAIFLLTFLYVETKVKEPIISFSLFKRRTFAVAQLLAFLYGATFVILAVFIPVFVQAVYGGTARNAGLILMPMMLGSVAGSSFAGISQTKTSYRNIMFISVIAYFTGMLSLSFMTPETSKLWLTIYMVLTGLGVGFSFSLLPSASMHNLEPRFRGTANSTNSFFRSLGMTIGITIFGTIQSNKLMSELRETFGASTTSFIPDPHALFEPGTRAQIPPNVLQKIVDAMASSITYSFSIALIPIAFAALAILFMGNEKLEVQQKGRGQ</sequence>
<feature type="domain" description="Major facilitator superfamily (MFS) profile" evidence="8">
    <location>
        <begin position="11"/>
        <end position="491"/>
    </location>
</feature>
<dbReference type="NCBIfam" id="TIGR00711">
    <property type="entry name" value="efflux_EmrB"/>
    <property type="match status" value="1"/>
</dbReference>
<keyword evidence="10" id="KW-1185">Reference proteome</keyword>
<feature type="transmembrane region" description="Helical" evidence="7">
    <location>
        <begin position="330"/>
        <end position="349"/>
    </location>
</feature>
<dbReference type="InterPro" id="IPR020846">
    <property type="entry name" value="MFS_dom"/>
</dbReference>
<dbReference type="EMBL" id="JXTG01000018">
    <property type="protein sequence ID" value="KIP20343.1"/>
    <property type="molecule type" value="Genomic_DNA"/>
</dbReference>
<keyword evidence="6 7" id="KW-0472">Membrane</keyword>
<feature type="transmembrane region" description="Helical" evidence="7">
    <location>
        <begin position="46"/>
        <end position="64"/>
    </location>
</feature>
<evidence type="ECO:0000256" key="5">
    <source>
        <dbReference type="ARBA" id="ARBA00022989"/>
    </source>
</evidence>
<dbReference type="CDD" id="cd17502">
    <property type="entry name" value="MFS_Azr1_MDR_like"/>
    <property type="match status" value="1"/>
</dbReference>
<evidence type="ECO:0000313" key="10">
    <source>
        <dbReference type="Proteomes" id="UP000032047"/>
    </source>
</evidence>
<feature type="transmembrane region" description="Helical" evidence="7">
    <location>
        <begin position="226"/>
        <end position="245"/>
    </location>
</feature>
<dbReference type="PANTHER" id="PTHR23501:SF170">
    <property type="entry name" value="MULTIDRUG RESISTANCE PROTEIN 3"/>
    <property type="match status" value="1"/>
</dbReference>
<feature type="transmembrane region" description="Helical" evidence="7">
    <location>
        <begin position="266"/>
        <end position="288"/>
    </location>
</feature>
<dbReference type="Gene3D" id="1.20.1250.20">
    <property type="entry name" value="MFS general substrate transporter like domains"/>
    <property type="match status" value="1"/>
</dbReference>
<evidence type="ECO:0000256" key="2">
    <source>
        <dbReference type="ARBA" id="ARBA00022448"/>
    </source>
</evidence>
<evidence type="ECO:0000256" key="7">
    <source>
        <dbReference type="SAM" id="Phobius"/>
    </source>
</evidence>
<proteinExistence type="predicted"/>
<accession>A0A0D0HR85</accession>
<dbReference type="PANTHER" id="PTHR23501">
    <property type="entry name" value="MAJOR FACILITATOR SUPERFAMILY"/>
    <property type="match status" value="1"/>
</dbReference>
<dbReference type="PATRIC" id="fig|265546.4.peg.2500"/>
<feature type="transmembrane region" description="Helical" evidence="7">
    <location>
        <begin position="396"/>
        <end position="413"/>
    </location>
</feature>